<dbReference type="HOGENOM" id="CLU_009958_4_1_1"/>
<dbReference type="EMBL" id="KL198050">
    <property type="protein sequence ID" value="KDQ12502.1"/>
    <property type="molecule type" value="Genomic_DNA"/>
</dbReference>
<evidence type="ECO:0000313" key="2">
    <source>
        <dbReference type="Proteomes" id="UP000027195"/>
    </source>
</evidence>
<dbReference type="PANTHER" id="PTHR14187:SF5">
    <property type="entry name" value="HEAT SHOCK 70 KDA PROTEIN 12A"/>
    <property type="match status" value="1"/>
</dbReference>
<dbReference type="AlphaFoldDB" id="A0A067MKU1"/>
<dbReference type="SUPFAM" id="SSF53067">
    <property type="entry name" value="Actin-like ATPase domain"/>
    <property type="match status" value="2"/>
</dbReference>
<organism evidence="1 2">
    <name type="scientific">Botryobasidium botryosum (strain FD-172 SS1)</name>
    <dbReference type="NCBI Taxonomy" id="930990"/>
    <lineage>
        <taxon>Eukaryota</taxon>
        <taxon>Fungi</taxon>
        <taxon>Dikarya</taxon>
        <taxon>Basidiomycota</taxon>
        <taxon>Agaricomycotina</taxon>
        <taxon>Agaricomycetes</taxon>
        <taxon>Cantharellales</taxon>
        <taxon>Botryobasidiaceae</taxon>
        <taxon>Botryobasidium</taxon>
    </lineage>
</organism>
<protein>
    <submittedName>
        <fullName evidence="1">Uncharacterized protein</fullName>
    </submittedName>
</protein>
<dbReference type="Gene3D" id="3.30.420.40">
    <property type="match status" value="2"/>
</dbReference>
<dbReference type="STRING" id="930990.A0A067MKU1"/>
<proteinExistence type="predicted"/>
<dbReference type="Proteomes" id="UP000027195">
    <property type="component" value="Unassembled WGS sequence"/>
</dbReference>
<dbReference type="CDD" id="cd10170">
    <property type="entry name" value="ASKHA_NBD_HSP70"/>
    <property type="match status" value="1"/>
</dbReference>
<gene>
    <name evidence="1" type="ORF">BOTBODRAFT_146701</name>
</gene>
<sequence>MKTFADEKWQEGAKIVVAFDIGTTQDGRQTIHRVNNWPGQGRHNGSPKIPSVVWYDANGNAQVFGAQAQKIYSDFLGYLYRHARDFFGKHILNGDKEWHRLESAIEFVITHPNGWRLQEQALLRHAAVAAGLVSTILIAQKRVHFVTEAEASVHFVTVHADLQVQLQIGAQLIVCDAGGSTVDTTLYKVVAVQPRLRLEEMKASACIQAGSIFVNEYAKNYIQNKLQRTKLGADRIEAYTAEFLDGIEDNKKDFHDPEEDILLELGERNFTDKELGVERGMLTLAGTQMQRWFDPLVEEIVASVEDQLRGHSAKHLFLVGGFGDSCYLQGKLKSARAILGANFVAANETNAKAVADGAVIWFVKNAVSARATRFAFGTKIIVPSTPLTPEKLGRAIAAYPGGYYVTGGWSQITHKGKVIANAQEHFAEYTLDFSTAHPTAEQLAFKTALYAYDRPGVPMFLLDVQGTPNRGFEEVCAIQADLTAARNTIAPANGPFGRYWRLHFRIVLKFGGTELTASVQWKQKKKMRTGPVSIVPAAYL</sequence>
<dbReference type="InParanoid" id="A0A067MKU1"/>
<accession>A0A067MKU1</accession>
<dbReference type="Gene3D" id="3.90.640.10">
    <property type="entry name" value="Actin, Chain A, domain 4"/>
    <property type="match status" value="1"/>
</dbReference>
<dbReference type="PANTHER" id="PTHR14187">
    <property type="entry name" value="ALPHA KINASE/ELONGATION FACTOR 2 KINASE"/>
    <property type="match status" value="1"/>
</dbReference>
<keyword evidence="2" id="KW-1185">Reference proteome</keyword>
<reference evidence="2" key="1">
    <citation type="journal article" date="2014" name="Proc. Natl. Acad. Sci. U.S.A.">
        <title>Extensive sampling of basidiomycete genomes demonstrates inadequacy of the white-rot/brown-rot paradigm for wood decay fungi.</title>
        <authorList>
            <person name="Riley R."/>
            <person name="Salamov A.A."/>
            <person name="Brown D.W."/>
            <person name="Nagy L.G."/>
            <person name="Floudas D."/>
            <person name="Held B.W."/>
            <person name="Levasseur A."/>
            <person name="Lombard V."/>
            <person name="Morin E."/>
            <person name="Otillar R."/>
            <person name="Lindquist E.A."/>
            <person name="Sun H."/>
            <person name="LaButti K.M."/>
            <person name="Schmutz J."/>
            <person name="Jabbour D."/>
            <person name="Luo H."/>
            <person name="Baker S.E."/>
            <person name="Pisabarro A.G."/>
            <person name="Walton J.D."/>
            <person name="Blanchette R.A."/>
            <person name="Henrissat B."/>
            <person name="Martin F."/>
            <person name="Cullen D."/>
            <person name="Hibbett D.S."/>
            <person name="Grigoriev I.V."/>
        </authorList>
    </citation>
    <scope>NUCLEOTIDE SEQUENCE [LARGE SCALE GENOMIC DNA]</scope>
    <source>
        <strain evidence="2">FD-172 SS1</strain>
    </source>
</reference>
<evidence type="ECO:0000313" key="1">
    <source>
        <dbReference type="EMBL" id="KDQ12502.1"/>
    </source>
</evidence>
<name>A0A067MKU1_BOTB1</name>
<dbReference type="OrthoDB" id="2963168at2759"/>
<dbReference type="InterPro" id="IPR043129">
    <property type="entry name" value="ATPase_NBD"/>
</dbReference>